<dbReference type="Proteomes" id="UP000621540">
    <property type="component" value="Unassembled WGS sequence"/>
</dbReference>
<evidence type="ECO:0000313" key="2">
    <source>
        <dbReference type="EMBL" id="MBC5753154.1"/>
    </source>
</evidence>
<keyword evidence="3" id="KW-1185">Reference proteome</keyword>
<gene>
    <name evidence="2" type="ORF">H8Z76_03775</name>
</gene>
<dbReference type="Pfam" id="PF07009">
    <property type="entry name" value="NusG_II"/>
    <property type="match status" value="1"/>
</dbReference>
<comment type="caution">
    <text evidence="2">The sequence shown here is derived from an EMBL/GenBank/DDBJ whole genome shotgun (WGS) entry which is preliminary data.</text>
</comment>
<dbReference type="RefSeq" id="WP_186981705.1">
    <property type="nucleotide sequence ID" value="NZ_JACOQH010000002.1"/>
</dbReference>
<keyword evidence="1" id="KW-1133">Transmembrane helix</keyword>
<evidence type="ECO:0000313" key="3">
    <source>
        <dbReference type="Proteomes" id="UP000621540"/>
    </source>
</evidence>
<dbReference type="InterPro" id="IPR038690">
    <property type="entry name" value="NusG_2_sf"/>
</dbReference>
<dbReference type="CDD" id="cd09911">
    <property type="entry name" value="Lin0431_like"/>
    <property type="match status" value="1"/>
</dbReference>
<feature type="transmembrane region" description="Helical" evidence="1">
    <location>
        <begin position="12"/>
        <end position="31"/>
    </location>
</feature>
<protein>
    <submittedName>
        <fullName evidence="2">NusG domain II-containing protein</fullName>
    </submittedName>
</protein>
<accession>A0ABR7I8Q9</accession>
<sequence length="128" mass="13828">MNKKRFGKNDLLLIGGLIAAAVVLFLIRGIFHGTAGAYVEVTVNGDVYGTYALKEDQEVLIRQNGRVTNTLTIKDGKADMIDADCPDLLCVHQRAIDKEDETIVCLPNKVVVKVVGAKQKSDLDSVAG</sequence>
<keyword evidence="1" id="KW-0812">Transmembrane</keyword>
<keyword evidence="1" id="KW-0472">Membrane</keyword>
<evidence type="ECO:0000256" key="1">
    <source>
        <dbReference type="SAM" id="Phobius"/>
    </source>
</evidence>
<dbReference type="EMBL" id="JACOQH010000002">
    <property type="protein sequence ID" value="MBC5753154.1"/>
    <property type="molecule type" value="Genomic_DNA"/>
</dbReference>
<proteinExistence type="predicted"/>
<organism evidence="2 3">
    <name type="scientific">Roseburia yibonii</name>
    <dbReference type="NCBI Taxonomy" id="2763063"/>
    <lineage>
        <taxon>Bacteria</taxon>
        <taxon>Bacillati</taxon>
        <taxon>Bacillota</taxon>
        <taxon>Clostridia</taxon>
        <taxon>Lachnospirales</taxon>
        <taxon>Lachnospiraceae</taxon>
        <taxon>Roseburia</taxon>
    </lineage>
</organism>
<reference evidence="2 3" key="1">
    <citation type="submission" date="2020-08" db="EMBL/GenBank/DDBJ databases">
        <title>Genome public.</title>
        <authorList>
            <person name="Liu C."/>
            <person name="Sun Q."/>
        </authorList>
    </citation>
    <scope>NUCLEOTIDE SEQUENCE [LARGE SCALE GENOMIC DNA]</scope>
    <source>
        <strain evidence="2 3">BX0805</strain>
    </source>
</reference>
<dbReference type="Gene3D" id="2.60.320.10">
    <property type="entry name" value="N-utilization substance G protein NusG, insert domain"/>
    <property type="match status" value="1"/>
</dbReference>
<name>A0ABR7I8Q9_9FIRM</name>